<gene>
    <name evidence="1" type="ORF">D8771_03280</name>
</gene>
<comment type="caution">
    <text evidence="1">The sequence shown here is derived from an EMBL/GenBank/DDBJ whole genome shotgun (WGS) entry which is preliminary data.</text>
</comment>
<organism evidence="1 2">
    <name type="scientific">Streptomyces albus</name>
    <dbReference type="NCBI Taxonomy" id="1888"/>
    <lineage>
        <taxon>Bacteria</taxon>
        <taxon>Bacillati</taxon>
        <taxon>Actinomycetota</taxon>
        <taxon>Actinomycetes</taxon>
        <taxon>Kitasatosporales</taxon>
        <taxon>Streptomycetaceae</taxon>
        <taxon>Streptomyces</taxon>
    </lineage>
</organism>
<protein>
    <submittedName>
        <fullName evidence="1">Uncharacterized protein</fullName>
    </submittedName>
</protein>
<name>A0A6C1BZB6_9ACTN</name>
<evidence type="ECO:0000313" key="2">
    <source>
        <dbReference type="Proteomes" id="UP000298111"/>
    </source>
</evidence>
<evidence type="ECO:0000313" key="1">
    <source>
        <dbReference type="EMBL" id="TGG88510.1"/>
    </source>
</evidence>
<proteinExistence type="predicted"/>
<dbReference type="EMBL" id="RCIY01000009">
    <property type="protein sequence ID" value="TGG88510.1"/>
    <property type="molecule type" value="Genomic_DNA"/>
</dbReference>
<dbReference type="RefSeq" id="WP_016467655.1">
    <property type="nucleotide sequence ID" value="NZ_BBQG01000011.1"/>
</dbReference>
<dbReference type="GeneID" id="75185008"/>
<reference evidence="1 2" key="1">
    <citation type="submission" date="2018-10" db="EMBL/GenBank/DDBJ databases">
        <title>Isolation of pseudouridimycin from Streptomyces albus DSM 40763.</title>
        <authorList>
            <person name="Rosenqvist P."/>
            <person name="Metsae-Ketelae M."/>
            <person name="Virta P."/>
        </authorList>
    </citation>
    <scope>NUCLEOTIDE SEQUENCE [LARGE SCALE GENOMIC DNA]</scope>
    <source>
        <strain evidence="1 2">DSM 40763</strain>
    </source>
</reference>
<accession>A0A6C1BZB6</accession>
<sequence>MNSVRDRTVHGLKQALEVAAEQVPPVDRSFDSVLGEWQRRERRRRLVLTLLVWAAFVLCATVGLWVLGRHAAHRAS</sequence>
<dbReference type="AlphaFoldDB" id="A0A6C1BZB6"/>
<dbReference type="Proteomes" id="UP000298111">
    <property type="component" value="Unassembled WGS sequence"/>
</dbReference>